<gene>
    <name evidence="4" type="ORF">A3F29_01290</name>
</gene>
<evidence type="ECO:0000313" key="5">
    <source>
        <dbReference type="Proteomes" id="UP000177199"/>
    </source>
</evidence>
<evidence type="ECO:0000256" key="2">
    <source>
        <dbReference type="RuleBase" id="RU364082"/>
    </source>
</evidence>
<dbReference type="SUPFAM" id="SSF51735">
    <property type="entry name" value="NAD(P)-binding Rossmann-fold domains"/>
    <property type="match status" value="1"/>
</dbReference>
<dbReference type="AlphaFoldDB" id="A0A1F7HLD4"/>
<comment type="caution">
    <text evidence="4">The sequence shown here is derived from an EMBL/GenBank/DDBJ whole genome shotgun (WGS) entry which is preliminary data.</text>
</comment>
<dbReference type="Proteomes" id="UP000177199">
    <property type="component" value="Unassembled WGS sequence"/>
</dbReference>
<evidence type="ECO:0000259" key="3">
    <source>
        <dbReference type="Pfam" id="PF04321"/>
    </source>
</evidence>
<dbReference type="GO" id="GO:0008831">
    <property type="term" value="F:dTDP-4-dehydrorhamnose reductase activity"/>
    <property type="evidence" value="ECO:0007669"/>
    <property type="project" value="UniProtKB-EC"/>
</dbReference>
<organism evidence="4 5">
    <name type="scientific">Candidatus Roizmanbacteria bacterium RIFCSPHIGHO2_12_FULL_33_9</name>
    <dbReference type="NCBI Taxonomy" id="1802045"/>
    <lineage>
        <taxon>Bacteria</taxon>
        <taxon>Candidatus Roizmaniibacteriota</taxon>
    </lineage>
</organism>
<sequence>MKIIISGSTGLVGSRIIELLEDDFNFIPLLATQVDITENKKVDEFIASNDFDLFLHLAAYTNVNGAELEKDTAYKINVDGTKNVFNSVLKKNKKFIYISTDFVFSGDNQDGFYTEQDIPSPSGTYAKTKYEGEKVVKDKAMIVRISYPFRARFEEKKDFVSSIKSTLEKEQEINAVTDSIITPTFIDDIAYGLKHLINNYSTEIYHLAGTTNISPYNAFRLISNVFGLDNNLIKPTTFSSHYKEFAAIRPQYSALKSIKNDFWKMSSFEDGLFEIKKQLN</sequence>
<dbReference type="Gene3D" id="3.40.50.720">
    <property type="entry name" value="NAD(P)-binding Rossmann-like Domain"/>
    <property type="match status" value="1"/>
</dbReference>
<dbReference type="CDD" id="cd05254">
    <property type="entry name" value="dTDP_HR_like_SDR_e"/>
    <property type="match status" value="1"/>
</dbReference>
<dbReference type="PANTHER" id="PTHR10491">
    <property type="entry name" value="DTDP-4-DEHYDRORHAMNOSE REDUCTASE"/>
    <property type="match status" value="1"/>
</dbReference>
<evidence type="ECO:0000313" key="4">
    <source>
        <dbReference type="EMBL" id="OGK31572.1"/>
    </source>
</evidence>
<dbReference type="PANTHER" id="PTHR10491:SF4">
    <property type="entry name" value="METHIONINE ADENOSYLTRANSFERASE 2 SUBUNIT BETA"/>
    <property type="match status" value="1"/>
</dbReference>
<accession>A0A1F7HLD4</accession>
<dbReference type="Pfam" id="PF04321">
    <property type="entry name" value="RmlD_sub_bind"/>
    <property type="match status" value="1"/>
</dbReference>
<comment type="pathway">
    <text evidence="2">Carbohydrate biosynthesis; dTDP-L-rhamnose biosynthesis.</text>
</comment>
<dbReference type="Gene3D" id="3.90.25.10">
    <property type="entry name" value="UDP-galactose 4-epimerase, domain 1"/>
    <property type="match status" value="1"/>
</dbReference>
<dbReference type="InterPro" id="IPR029903">
    <property type="entry name" value="RmlD-like-bd"/>
</dbReference>
<keyword evidence="2" id="KW-0560">Oxidoreductase</keyword>
<evidence type="ECO:0000256" key="1">
    <source>
        <dbReference type="ARBA" id="ARBA00010944"/>
    </source>
</evidence>
<dbReference type="UniPathway" id="UPA00124"/>
<name>A0A1F7HLD4_9BACT</name>
<comment type="function">
    <text evidence="2">Catalyzes the reduction of dTDP-6-deoxy-L-lyxo-4-hexulose to yield dTDP-L-rhamnose.</text>
</comment>
<dbReference type="InterPro" id="IPR005913">
    <property type="entry name" value="dTDP_dehydrorham_reduct"/>
</dbReference>
<feature type="domain" description="RmlD-like substrate binding" evidence="3">
    <location>
        <begin position="1"/>
        <end position="259"/>
    </location>
</feature>
<reference evidence="4 5" key="1">
    <citation type="journal article" date="2016" name="Nat. Commun.">
        <title>Thousands of microbial genomes shed light on interconnected biogeochemical processes in an aquifer system.</title>
        <authorList>
            <person name="Anantharaman K."/>
            <person name="Brown C.T."/>
            <person name="Hug L.A."/>
            <person name="Sharon I."/>
            <person name="Castelle C.J."/>
            <person name="Probst A.J."/>
            <person name="Thomas B.C."/>
            <person name="Singh A."/>
            <person name="Wilkins M.J."/>
            <person name="Karaoz U."/>
            <person name="Brodie E.L."/>
            <person name="Williams K.H."/>
            <person name="Hubbard S.S."/>
            <person name="Banfield J.F."/>
        </authorList>
    </citation>
    <scope>NUCLEOTIDE SEQUENCE [LARGE SCALE GENOMIC DNA]</scope>
</reference>
<dbReference type="InterPro" id="IPR036291">
    <property type="entry name" value="NAD(P)-bd_dom_sf"/>
</dbReference>
<comment type="similarity">
    <text evidence="1 2">Belongs to the dTDP-4-dehydrorhamnose reductase family.</text>
</comment>
<keyword evidence="2" id="KW-0521">NADP</keyword>
<dbReference type="GO" id="GO:0019305">
    <property type="term" value="P:dTDP-rhamnose biosynthetic process"/>
    <property type="evidence" value="ECO:0007669"/>
    <property type="project" value="UniProtKB-UniPathway"/>
</dbReference>
<dbReference type="EMBL" id="MFZV01000003">
    <property type="protein sequence ID" value="OGK31572.1"/>
    <property type="molecule type" value="Genomic_DNA"/>
</dbReference>
<proteinExistence type="inferred from homology"/>
<dbReference type="EC" id="1.1.1.133" evidence="2"/>
<dbReference type="GO" id="GO:0005829">
    <property type="term" value="C:cytosol"/>
    <property type="evidence" value="ECO:0007669"/>
    <property type="project" value="TreeGrafter"/>
</dbReference>
<protein>
    <recommendedName>
        <fullName evidence="2">dTDP-4-dehydrorhamnose reductase</fullName>
        <ecNumber evidence="2">1.1.1.133</ecNumber>
    </recommendedName>
</protein>